<feature type="compositionally biased region" description="Polar residues" evidence="3">
    <location>
        <begin position="114"/>
        <end position="133"/>
    </location>
</feature>
<protein>
    <recommendedName>
        <fullName evidence="6">Tyr recombinase domain-containing protein</fullName>
    </recommendedName>
</protein>
<keyword evidence="2" id="KW-0233">DNA recombination</keyword>
<evidence type="ECO:0000313" key="4">
    <source>
        <dbReference type="EMBL" id="GIH12736.1"/>
    </source>
</evidence>
<dbReference type="GO" id="GO:0003677">
    <property type="term" value="F:DNA binding"/>
    <property type="evidence" value="ECO:0007669"/>
    <property type="project" value="UniProtKB-KW"/>
</dbReference>
<evidence type="ECO:0000256" key="2">
    <source>
        <dbReference type="ARBA" id="ARBA00023172"/>
    </source>
</evidence>
<feature type="region of interest" description="Disordered" evidence="3">
    <location>
        <begin position="107"/>
        <end position="142"/>
    </location>
</feature>
<dbReference type="InterPro" id="IPR010998">
    <property type="entry name" value="Integrase_recombinase_N"/>
</dbReference>
<name>A0A8J3QLE2_9ACTN</name>
<dbReference type="EMBL" id="BONZ01000009">
    <property type="protein sequence ID" value="GIH12736.1"/>
    <property type="molecule type" value="Genomic_DNA"/>
</dbReference>
<dbReference type="AlphaFoldDB" id="A0A8J3QLE2"/>
<sequence length="142" mass="16027">MPFDARAVPVARSTGLQPKTVRNIHVMLHTALANAVNWRYVMENVAEHVKPPKVRRRKPTVRTAGQLRTFLTSVREDRFYPLYLLAAIIGLRRGELCGLRWPALDCANGEPDNNRNGPSSTGTIRRPTRSSYGRTGARYTRT</sequence>
<reference evidence="4" key="1">
    <citation type="submission" date="2021-01" db="EMBL/GenBank/DDBJ databases">
        <title>Whole genome shotgun sequence of Rugosimonospora africana NBRC 104875.</title>
        <authorList>
            <person name="Komaki H."/>
            <person name="Tamura T."/>
        </authorList>
    </citation>
    <scope>NUCLEOTIDE SEQUENCE</scope>
    <source>
        <strain evidence="4">NBRC 104875</strain>
    </source>
</reference>
<dbReference type="Gene3D" id="1.10.443.10">
    <property type="entry name" value="Intergrase catalytic core"/>
    <property type="match status" value="1"/>
</dbReference>
<keyword evidence="1" id="KW-0238">DNA-binding</keyword>
<evidence type="ECO:0000256" key="3">
    <source>
        <dbReference type="SAM" id="MobiDB-lite"/>
    </source>
</evidence>
<evidence type="ECO:0000313" key="5">
    <source>
        <dbReference type="Proteomes" id="UP000642748"/>
    </source>
</evidence>
<dbReference type="Proteomes" id="UP000642748">
    <property type="component" value="Unassembled WGS sequence"/>
</dbReference>
<dbReference type="GO" id="GO:0006310">
    <property type="term" value="P:DNA recombination"/>
    <property type="evidence" value="ECO:0007669"/>
    <property type="project" value="UniProtKB-KW"/>
</dbReference>
<evidence type="ECO:0008006" key="6">
    <source>
        <dbReference type="Google" id="ProtNLM"/>
    </source>
</evidence>
<evidence type="ECO:0000256" key="1">
    <source>
        <dbReference type="ARBA" id="ARBA00023125"/>
    </source>
</evidence>
<comment type="caution">
    <text evidence="4">The sequence shown here is derived from an EMBL/GenBank/DDBJ whole genome shotgun (WGS) entry which is preliminary data.</text>
</comment>
<accession>A0A8J3QLE2</accession>
<dbReference type="InterPro" id="IPR013762">
    <property type="entry name" value="Integrase-like_cat_sf"/>
</dbReference>
<organism evidence="4 5">
    <name type="scientific">Rugosimonospora africana</name>
    <dbReference type="NCBI Taxonomy" id="556532"/>
    <lineage>
        <taxon>Bacteria</taxon>
        <taxon>Bacillati</taxon>
        <taxon>Actinomycetota</taxon>
        <taxon>Actinomycetes</taxon>
        <taxon>Micromonosporales</taxon>
        <taxon>Micromonosporaceae</taxon>
        <taxon>Rugosimonospora</taxon>
    </lineage>
</organism>
<dbReference type="InterPro" id="IPR011010">
    <property type="entry name" value="DNA_brk_join_enz"/>
</dbReference>
<dbReference type="Gene3D" id="1.10.150.130">
    <property type="match status" value="1"/>
</dbReference>
<dbReference type="GO" id="GO:0015074">
    <property type="term" value="P:DNA integration"/>
    <property type="evidence" value="ECO:0007669"/>
    <property type="project" value="InterPro"/>
</dbReference>
<keyword evidence="5" id="KW-1185">Reference proteome</keyword>
<proteinExistence type="predicted"/>
<gene>
    <name evidence="4" type="ORF">Raf01_09080</name>
</gene>
<dbReference type="SUPFAM" id="SSF56349">
    <property type="entry name" value="DNA breaking-rejoining enzymes"/>
    <property type="match status" value="1"/>
</dbReference>